<protein>
    <submittedName>
        <fullName evidence="1">Uncharacterized protein</fullName>
    </submittedName>
</protein>
<keyword evidence="2" id="KW-1185">Reference proteome</keyword>
<evidence type="ECO:0000313" key="1">
    <source>
        <dbReference type="EMBL" id="TNV68069.1"/>
    </source>
</evidence>
<proteinExistence type="predicted"/>
<organism evidence="1 2">
    <name type="scientific">Trichococcus shcherbakoviae subsp. psychrophilus</name>
    <dbReference type="NCBI Taxonomy" id="2585775"/>
    <lineage>
        <taxon>Bacteria</taxon>
        <taxon>Bacillati</taxon>
        <taxon>Bacillota</taxon>
        <taxon>Bacilli</taxon>
        <taxon>Lactobacillales</taxon>
        <taxon>Carnobacteriaceae</taxon>
        <taxon>Trichococcus</taxon>
    </lineage>
</organism>
<gene>
    <name evidence="1" type="ORF">FHK04_12900</name>
</gene>
<dbReference type="AlphaFoldDB" id="A0A5C5E565"/>
<reference evidence="1 2" key="1">
    <citation type="submission" date="2019-06" db="EMBL/GenBank/DDBJ databases">
        <title>Description Trichococcus psychrophilus sp. nov., isolated from a cold spring, by genomic and phenotypic analyses.</title>
        <authorList>
            <person name="Zakharyuk A."/>
        </authorList>
    </citation>
    <scope>NUCLEOTIDE SEQUENCE [LARGE SCALE GENOMIC DNA]</scope>
    <source>
        <strain evidence="1 2">SKBG</strain>
    </source>
</reference>
<accession>A0A5C5E565</accession>
<name>A0A5C5E565_9LACT</name>
<dbReference type="EMBL" id="VENO01000005">
    <property type="protein sequence ID" value="TNV68069.1"/>
    <property type="molecule type" value="Genomic_DNA"/>
</dbReference>
<dbReference type="Proteomes" id="UP000313395">
    <property type="component" value="Unassembled WGS sequence"/>
</dbReference>
<sequence length="65" mass="7488">MYSEKAQQALLPERLLGISAFCGVGVERFCRVNMDTAWLSMFWSAFGLEKMNTLEEFIFLGAFER</sequence>
<comment type="caution">
    <text evidence="1">The sequence shown here is derived from an EMBL/GenBank/DDBJ whole genome shotgun (WGS) entry which is preliminary data.</text>
</comment>
<dbReference type="RefSeq" id="WP_140187249.1">
    <property type="nucleotide sequence ID" value="NZ_VENO01000005.1"/>
</dbReference>
<evidence type="ECO:0000313" key="2">
    <source>
        <dbReference type="Proteomes" id="UP000313395"/>
    </source>
</evidence>